<evidence type="ECO:0000256" key="1">
    <source>
        <dbReference type="SAM" id="Coils"/>
    </source>
</evidence>
<proteinExistence type="predicted"/>
<evidence type="ECO:0000256" key="2">
    <source>
        <dbReference type="SAM" id="MobiDB-lite"/>
    </source>
</evidence>
<feature type="transmembrane region" description="Helical" evidence="3">
    <location>
        <begin position="225"/>
        <end position="247"/>
    </location>
</feature>
<keyword evidence="3" id="KW-0472">Membrane</keyword>
<name>A0A8H5LMI3_9AGAR</name>
<keyword evidence="3" id="KW-1133">Transmembrane helix</keyword>
<reference evidence="4 5" key="1">
    <citation type="journal article" date="2020" name="ISME J.">
        <title>Uncovering the hidden diversity of litter-decomposition mechanisms in mushroom-forming fungi.</title>
        <authorList>
            <person name="Floudas D."/>
            <person name="Bentzer J."/>
            <person name="Ahren D."/>
            <person name="Johansson T."/>
            <person name="Persson P."/>
            <person name="Tunlid A."/>
        </authorList>
    </citation>
    <scope>NUCLEOTIDE SEQUENCE [LARGE SCALE GENOMIC DNA]</scope>
    <source>
        <strain evidence="4 5">CBS 291.85</strain>
    </source>
</reference>
<dbReference type="AlphaFoldDB" id="A0A8H5LMI3"/>
<evidence type="ECO:0000256" key="3">
    <source>
        <dbReference type="SAM" id="Phobius"/>
    </source>
</evidence>
<evidence type="ECO:0000313" key="4">
    <source>
        <dbReference type="EMBL" id="KAF5362722.1"/>
    </source>
</evidence>
<dbReference type="Proteomes" id="UP000559256">
    <property type="component" value="Unassembled WGS sequence"/>
</dbReference>
<gene>
    <name evidence="4" type="ORF">D9758_011698</name>
</gene>
<accession>A0A8H5LMI3</accession>
<dbReference type="EMBL" id="JAACJM010000037">
    <property type="protein sequence ID" value="KAF5362722.1"/>
    <property type="molecule type" value="Genomic_DNA"/>
</dbReference>
<feature type="compositionally biased region" description="Low complexity" evidence="2">
    <location>
        <begin position="195"/>
        <end position="216"/>
    </location>
</feature>
<protein>
    <submittedName>
        <fullName evidence="4">Uncharacterized protein</fullName>
    </submittedName>
</protein>
<keyword evidence="1" id="KW-0175">Coiled coil</keyword>
<organism evidence="4 5">
    <name type="scientific">Tetrapyrgos nigripes</name>
    <dbReference type="NCBI Taxonomy" id="182062"/>
    <lineage>
        <taxon>Eukaryota</taxon>
        <taxon>Fungi</taxon>
        <taxon>Dikarya</taxon>
        <taxon>Basidiomycota</taxon>
        <taxon>Agaricomycotina</taxon>
        <taxon>Agaricomycetes</taxon>
        <taxon>Agaricomycetidae</taxon>
        <taxon>Agaricales</taxon>
        <taxon>Marasmiineae</taxon>
        <taxon>Marasmiaceae</taxon>
        <taxon>Tetrapyrgos</taxon>
    </lineage>
</organism>
<keyword evidence="3" id="KW-0812">Transmembrane</keyword>
<evidence type="ECO:0000313" key="5">
    <source>
        <dbReference type="Proteomes" id="UP000559256"/>
    </source>
</evidence>
<sequence length="421" mass="45212">MKPRYQYVLMSVFQVCQAAASKTLEKQSGHMAGSLDIYHLRRNGVPSNLTPPSGCNTQCVQFTDAINRCRDQERQGHGDTLCGCNMDIVNELVTCESCVLNANIDNVSSELASAFQQWLNDFINRCNTRASTGADPSATLFSTTISFSPAVNTSSITISTSPFRESTASPSDGALQVQVPADGFPGFSLVSTLAPTNTSSSTGSTSPTDNSGTTSTGRNHSATNAIIGGVVGGCGAIALIAAFLLVYMRQTRRRTRKIRKHISVDVTPFDLNQNTPTNTHTHQLGAGLGRDINEKASLRRRVSESGGTPELGNRDEHAKTTPTTAPIIRPSVTHTLTGPGTLTSRQALIRDDVEELRGQVRDLQQAVMSSNDGVQDLRVAIASMMAQIQRLEGQLESDWARGLSDEAPPEYATFTHRPGTL</sequence>
<keyword evidence="5" id="KW-1185">Reference proteome</keyword>
<feature type="region of interest" description="Disordered" evidence="2">
    <location>
        <begin position="299"/>
        <end position="321"/>
    </location>
</feature>
<dbReference type="OrthoDB" id="3068307at2759"/>
<feature type="region of interest" description="Disordered" evidence="2">
    <location>
        <begin position="195"/>
        <end position="220"/>
    </location>
</feature>
<comment type="caution">
    <text evidence="4">The sequence shown here is derived from an EMBL/GenBank/DDBJ whole genome shotgun (WGS) entry which is preliminary data.</text>
</comment>
<feature type="coiled-coil region" evidence="1">
    <location>
        <begin position="346"/>
        <end position="394"/>
    </location>
</feature>